<sequence>MQRVGEIKVKKVKKEYTLMLVPHHGKGTVWGIRLPMRLVQFTAGILGIVVVGVVVTMLSYRHTMNVASADKAELERLRQVNSVQAQQLEKMAGSTAKLQADMNRLNQLDSDLRRLVSSDESSGTSRSGVVRPNISYKGQGGPAGVKPNIDQINEIIAELQKQVPVREQSLLALRNELEEKIARLAATPSIWPANGDVTSRFGWRTSPWGGNSGDWHPGIDIANDYGTPIVATANGVVIYSGWYSGYGNMVEIDHGNGIVTIYGHNEKILVHVGQKVRKGETISYMGSTGLSTGPHVHYEVRVNGTAVNPAKFL</sequence>
<reference evidence="4 5" key="1">
    <citation type="submission" date="2018-06" db="EMBL/GenBank/DDBJ databases">
        <authorList>
            <person name="Strepis N."/>
        </authorList>
    </citation>
    <scope>NUCLEOTIDE SEQUENCE [LARGE SCALE GENOMIC DNA]</scope>
    <source>
        <strain evidence="4">LUCI</strain>
    </source>
</reference>
<protein>
    <submittedName>
        <fullName evidence="4">Peptidase m23</fullName>
    </submittedName>
</protein>
<keyword evidence="2" id="KW-0812">Transmembrane</keyword>
<dbReference type="InterPro" id="IPR016047">
    <property type="entry name" value="M23ase_b-sheet_dom"/>
</dbReference>
<feature type="transmembrane region" description="Helical" evidence="2">
    <location>
        <begin position="38"/>
        <end position="60"/>
    </location>
</feature>
<dbReference type="Gene3D" id="2.70.70.10">
    <property type="entry name" value="Glucose Permease (Domain IIA)"/>
    <property type="match status" value="1"/>
</dbReference>
<dbReference type="CDD" id="cd12797">
    <property type="entry name" value="M23_peptidase"/>
    <property type="match status" value="1"/>
</dbReference>
<keyword evidence="5" id="KW-1185">Reference proteome</keyword>
<feature type="region of interest" description="Disordered" evidence="1">
    <location>
        <begin position="115"/>
        <end position="142"/>
    </location>
</feature>
<gene>
    <name evidence="4" type="ORF">LUCI_2747</name>
</gene>
<keyword evidence="2" id="KW-1133">Transmembrane helix</keyword>
<dbReference type="Pfam" id="PF01551">
    <property type="entry name" value="Peptidase_M23"/>
    <property type="match status" value="1"/>
</dbReference>
<dbReference type="GO" id="GO:0004222">
    <property type="term" value="F:metalloendopeptidase activity"/>
    <property type="evidence" value="ECO:0007669"/>
    <property type="project" value="TreeGrafter"/>
</dbReference>
<dbReference type="FunFam" id="2.70.70.10:FF:000006">
    <property type="entry name" value="M23 family peptidase"/>
    <property type="match status" value="1"/>
</dbReference>
<dbReference type="InterPro" id="IPR050570">
    <property type="entry name" value="Cell_wall_metabolism_enzyme"/>
</dbReference>
<dbReference type="EMBL" id="UPPP01000075">
    <property type="protein sequence ID" value="VBB07498.1"/>
    <property type="molecule type" value="Genomic_DNA"/>
</dbReference>
<dbReference type="PANTHER" id="PTHR21666">
    <property type="entry name" value="PEPTIDASE-RELATED"/>
    <property type="match status" value="1"/>
</dbReference>
<organism evidence="4 5">
    <name type="scientific">Lucifera butyrica</name>
    <dbReference type="NCBI Taxonomy" id="1351585"/>
    <lineage>
        <taxon>Bacteria</taxon>
        <taxon>Bacillati</taxon>
        <taxon>Bacillota</taxon>
        <taxon>Negativicutes</taxon>
        <taxon>Veillonellales</taxon>
        <taxon>Veillonellaceae</taxon>
        <taxon>Lucifera</taxon>
    </lineage>
</organism>
<evidence type="ECO:0000259" key="3">
    <source>
        <dbReference type="Pfam" id="PF01551"/>
    </source>
</evidence>
<evidence type="ECO:0000256" key="1">
    <source>
        <dbReference type="SAM" id="MobiDB-lite"/>
    </source>
</evidence>
<evidence type="ECO:0000313" key="4">
    <source>
        <dbReference type="EMBL" id="VBB07498.1"/>
    </source>
</evidence>
<evidence type="ECO:0000313" key="5">
    <source>
        <dbReference type="Proteomes" id="UP000277811"/>
    </source>
</evidence>
<dbReference type="Proteomes" id="UP000277811">
    <property type="component" value="Unassembled WGS sequence"/>
</dbReference>
<name>A0A498RE82_9FIRM</name>
<proteinExistence type="predicted"/>
<dbReference type="SUPFAM" id="SSF51261">
    <property type="entry name" value="Duplicated hybrid motif"/>
    <property type="match status" value="1"/>
</dbReference>
<feature type="compositionally biased region" description="Low complexity" evidence="1">
    <location>
        <begin position="118"/>
        <end position="127"/>
    </location>
</feature>
<accession>A0A498RE82</accession>
<dbReference type="AlphaFoldDB" id="A0A498RE82"/>
<dbReference type="InterPro" id="IPR011055">
    <property type="entry name" value="Dup_hybrid_motif"/>
</dbReference>
<evidence type="ECO:0000256" key="2">
    <source>
        <dbReference type="SAM" id="Phobius"/>
    </source>
</evidence>
<dbReference type="PANTHER" id="PTHR21666:SF270">
    <property type="entry name" value="MUREIN HYDROLASE ACTIVATOR ENVC"/>
    <property type="match status" value="1"/>
</dbReference>
<keyword evidence="2" id="KW-0472">Membrane</keyword>
<feature type="domain" description="M23ase beta-sheet core" evidence="3">
    <location>
        <begin position="216"/>
        <end position="309"/>
    </location>
</feature>